<dbReference type="Pfam" id="PF00196">
    <property type="entry name" value="GerE"/>
    <property type="match status" value="1"/>
</dbReference>
<dbReference type="PROSITE" id="PS00622">
    <property type="entry name" value="HTH_LUXR_1"/>
    <property type="match status" value="1"/>
</dbReference>
<keyword evidence="2" id="KW-0805">Transcription regulation</keyword>
<dbReference type="CDD" id="cd17535">
    <property type="entry name" value="REC_NarL-like"/>
    <property type="match status" value="1"/>
</dbReference>
<dbReference type="Gene3D" id="3.40.50.2300">
    <property type="match status" value="1"/>
</dbReference>
<dbReference type="EMBL" id="JAENIK010000004">
    <property type="protein sequence ID" value="MBK1814395.1"/>
    <property type="molecule type" value="Genomic_DNA"/>
</dbReference>
<name>A0A934R2N8_9BACT</name>
<comment type="caution">
    <text evidence="8">The sequence shown here is derived from an EMBL/GenBank/DDBJ whole genome shotgun (WGS) entry which is preliminary data.</text>
</comment>
<reference evidence="8" key="1">
    <citation type="submission" date="2021-01" db="EMBL/GenBank/DDBJ databases">
        <title>Modified the classification status of verrucomicrobia.</title>
        <authorList>
            <person name="Feng X."/>
        </authorList>
    </citation>
    <scope>NUCLEOTIDE SEQUENCE</scope>
    <source>
        <strain evidence="8">JCM 18052</strain>
    </source>
</reference>
<dbReference type="PRINTS" id="PR00038">
    <property type="entry name" value="HTHLUXR"/>
</dbReference>
<dbReference type="InterPro" id="IPR001789">
    <property type="entry name" value="Sig_transdc_resp-reg_receiver"/>
</dbReference>
<feature type="domain" description="HTH luxR-type" evidence="6">
    <location>
        <begin position="148"/>
        <end position="217"/>
    </location>
</feature>
<keyword evidence="4" id="KW-0804">Transcription</keyword>
<sequence>MDQSVKRVFLVDDHPMVRELLALMIDQQPDLQVCGEASDASQAIEGIGNTQPDIAVVDLSLKSSSGLELIKDIKARKWGTPVLVLSMHDEGLYAERVLRAGGFGYINKQENSNEILHAIRKVIDRQIYVSEKLAGIMLKRIAKGNGSEISPVESLADRELEIFQMIGRGNSTRSISETLGLSIKTVESYRARIKEKLQLEDGVQLMQQAVLWVRSYDDR</sequence>
<keyword evidence="3" id="KW-0238">DNA-binding</keyword>
<dbReference type="GO" id="GO:0003677">
    <property type="term" value="F:DNA binding"/>
    <property type="evidence" value="ECO:0007669"/>
    <property type="project" value="UniProtKB-KW"/>
</dbReference>
<evidence type="ECO:0000313" key="8">
    <source>
        <dbReference type="EMBL" id="MBK1814395.1"/>
    </source>
</evidence>
<dbReference type="InterPro" id="IPR016032">
    <property type="entry name" value="Sig_transdc_resp-reg_C-effctor"/>
</dbReference>
<evidence type="ECO:0000259" key="6">
    <source>
        <dbReference type="PROSITE" id="PS50043"/>
    </source>
</evidence>
<dbReference type="InterPro" id="IPR000792">
    <property type="entry name" value="Tscrpt_reg_LuxR_C"/>
</dbReference>
<gene>
    <name evidence="8" type="ORF">JIN84_02145</name>
</gene>
<dbReference type="PANTHER" id="PTHR43214:SF41">
    <property type="entry name" value="NITRATE_NITRITE RESPONSE REGULATOR PROTEIN NARP"/>
    <property type="match status" value="1"/>
</dbReference>
<dbReference type="InterPro" id="IPR039420">
    <property type="entry name" value="WalR-like"/>
</dbReference>
<feature type="domain" description="Response regulatory" evidence="7">
    <location>
        <begin position="7"/>
        <end position="123"/>
    </location>
</feature>
<evidence type="ECO:0000256" key="4">
    <source>
        <dbReference type="ARBA" id="ARBA00023163"/>
    </source>
</evidence>
<dbReference type="InterPro" id="IPR011006">
    <property type="entry name" value="CheY-like_superfamily"/>
</dbReference>
<feature type="modified residue" description="4-aspartylphosphate" evidence="5">
    <location>
        <position position="58"/>
    </location>
</feature>
<evidence type="ECO:0000256" key="3">
    <source>
        <dbReference type="ARBA" id="ARBA00023125"/>
    </source>
</evidence>
<keyword evidence="9" id="KW-1185">Reference proteome</keyword>
<dbReference type="PROSITE" id="PS50043">
    <property type="entry name" value="HTH_LUXR_2"/>
    <property type="match status" value="1"/>
</dbReference>
<dbReference type="RefSeq" id="WP_200349361.1">
    <property type="nucleotide sequence ID" value="NZ_BAABHZ010000010.1"/>
</dbReference>
<dbReference type="SMART" id="SM00421">
    <property type="entry name" value="HTH_LUXR"/>
    <property type="match status" value="1"/>
</dbReference>
<dbReference type="AlphaFoldDB" id="A0A934R2N8"/>
<dbReference type="SMART" id="SM00448">
    <property type="entry name" value="REC"/>
    <property type="match status" value="1"/>
</dbReference>
<dbReference type="SUPFAM" id="SSF46894">
    <property type="entry name" value="C-terminal effector domain of the bipartite response regulators"/>
    <property type="match status" value="1"/>
</dbReference>
<dbReference type="CDD" id="cd06170">
    <property type="entry name" value="LuxR_C_like"/>
    <property type="match status" value="1"/>
</dbReference>
<dbReference type="Pfam" id="PF00072">
    <property type="entry name" value="Response_reg"/>
    <property type="match status" value="1"/>
</dbReference>
<protein>
    <submittedName>
        <fullName evidence="8">Response regulator transcription factor</fullName>
    </submittedName>
</protein>
<dbReference type="GO" id="GO:0000160">
    <property type="term" value="P:phosphorelay signal transduction system"/>
    <property type="evidence" value="ECO:0007669"/>
    <property type="project" value="InterPro"/>
</dbReference>
<evidence type="ECO:0000256" key="2">
    <source>
        <dbReference type="ARBA" id="ARBA00023015"/>
    </source>
</evidence>
<evidence type="ECO:0000313" key="9">
    <source>
        <dbReference type="Proteomes" id="UP000600139"/>
    </source>
</evidence>
<dbReference type="PANTHER" id="PTHR43214">
    <property type="entry name" value="TWO-COMPONENT RESPONSE REGULATOR"/>
    <property type="match status" value="1"/>
</dbReference>
<evidence type="ECO:0000256" key="1">
    <source>
        <dbReference type="ARBA" id="ARBA00022553"/>
    </source>
</evidence>
<organism evidence="8 9">
    <name type="scientific">Luteolibacter yonseiensis</name>
    <dbReference type="NCBI Taxonomy" id="1144680"/>
    <lineage>
        <taxon>Bacteria</taxon>
        <taxon>Pseudomonadati</taxon>
        <taxon>Verrucomicrobiota</taxon>
        <taxon>Verrucomicrobiia</taxon>
        <taxon>Verrucomicrobiales</taxon>
        <taxon>Verrucomicrobiaceae</taxon>
        <taxon>Luteolibacter</taxon>
    </lineage>
</organism>
<dbReference type="GO" id="GO:0006355">
    <property type="term" value="P:regulation of DNA-templated transcription"/>
    <property type="evidence" value="ECO:0007669"/>
    <property type="project" value="InterPro"/>
</dbReference>
<dbReference type="InterPro" id="IPR058245">
    <property type="entry name" value="NreC/VraR/RcsB-like_REC"/>
</dbReference>
<dbReference type="Proteomes" id="UP000600139">
    <property type="component" value="Unassembled WGS sequence"/>
</dbReference>
<keyword evidence="1 5" id="KW-0597">Phosphoprotein</keyword>
<evidence type="ECO:0000259" key="7">
    <source>
        <dbReference type="PROSITE" id="PS50110"/>
    </source>
</evidence>
<accession>A0A934R2N8</accession>
<proteinExistence type="predicted"/>
<dbReference type="PROSITE" id="PS50110">
    <property type="entry name" value="RESPONSE_REGULATORY"/>
    <property type="match status" value="1"/>
</dbReference>
<evidence type="ECO:0000256" key="5">
    <source>
        <dbReference type="PROSITE-ProRule" id="PRU00169"/>
    </source>
</evidence>
<dbReference type="SUPFAM" id="SSF52172">
    <property type="entry name" value="CheY-like"/>
    <property type="match status" value="1"/>
</dbReference>